<proteinExistence type="predicted"/>
<name>A0A6A5XMW7_9PLEO</name>
<sequence>MKPFKAFNPEIDLIRESSSHISLSFGCFEMPSIKRVEPILSAIRKANATSHSIGI</sequence>
<evidence type="ECO:0000313" key="1">
    <source>
        <dbReference type="EMBL" id="KAF2014256.1"/>
    </source>
</evidence>
<protein>
    <submittedName>
        <fullName evidence="1">Uncharacterized protein</fullName>
    </submittedName>
</protein>
<gene>
    <name evidence="1" type="ORF">BU24DRAFT_423266</name>
</gene>
<dbReference type="AlphaFoldDB" id="A0A6A5XMW7"/>
<dbReference type="PROSITE" id="PS51257">
    <property type="entry name" value="PROKAR_LIPOPROTEIN"/>
    <property type="match status" value="1"/>
</dbReference>
<evidence type="ECO:0000313" key="2">
    <source>
        <dbReference type="Proteomes" id="UP000799778"/>
    </source>
</evidence>
<reference evidence="1" key="1">
    <citation type="journal article" date="2020" name="Stud. Mycol.">
        <title>101 Dothideomycetes genomes: a test case for predicting lifestyles and emergence of pathogens.</title>
        <authorList>
            <person name="Haridas S."/>
            <person name="Albert R."/>
            <person name="Binder M."/>
            <person name="Bloem J."/>
            <person name="Labutti K."/>
            <person name="Salamov A."/>
            <person name="Andreopoulos B."/>
            <person name="Baker S."/>
            <person name="Barry K."/>
            <person name="Bills G."/>
            <person name="Bluhm B."/>
            <person name="Cannon C."/>
            <person name="Castanera R."/>
            <person name="Culley D."/>
            <person name="Daum C."/>
            <person name="Ezra D."/>
            <person name="Gonzalez J."/>
            <person name="Henrissat B."/>
            <person name="Kuo A."/>
            <person name="Liang C."/>
            <person name="Lipzen A."/>
            <person name="Lutzoni F."/>
            <person name="Magnuson J."/>
            <person name="Mondo S."/>
            <person name="Nolan M."/>
            <person name="Ohm R."/>
            <person name="Pangilinan J."/>
            <person name="Park H.-J."/>
            <person name="Ramirez L."/>
            <person name="Alfaro M."/>
            <person name="Sun H."/>
            <person name="Tritt A."/>
            <person name="Yoshinaga Y."/>
            <person name="Zwiers L.-H."/>
            <person name="Turgeon B."/>
            <person name="Goodwin S."/>
            <person name="Spatafora J."/>
            <person name="Crous P."/>
            <person name="Grigoriev I."/>
        </authorList>
    </citation>
    <scope>NUCLEOTIDE SEQUENCE</scope>
    <source>
        <strain evidence="1">CBS 175.79</strain>
    </source>
</reference>
<accession>A0A6A5XMW7</accession>
<dbReference type="Proteomes" id="UP000799778">
    <property type="component" value="Unassembled WGS sequence"/>
</dbReference>
<dbReference type="GeneID" id="54285598"/>
<organism evidence="1 2">
    <name type="scientific">Aaosphaeria arxii CBS 175.79</name>
    <dbReference type="NCBI Taxonomy" id="1450172"/>
    <lineage>
        <taxon>Eukaryota</taxon>
        <taxon>Fungi</taxon>
        <taxon>Dikarya</taxon>
        <taxon>Ascomycota</taxon>
        <taxon>Pezizomycotina</taxon>
        <taxon>Dothideomycetes</taxon>
        <taxon>Pleosporomycetidae</taxon>
        <taxon>Pleosporales</taxon>
        <taxon>Pleosporales incertae sedis</taxon>
        <taxon>Aaosphaeria</taxon>
    </lineage>
</organism>
<dbReference type="EMBL" id="ML978070">
    <property type="protein sequence ID" value="KAF2014256.1"/>
    <property type="molecule type" value="Genomic_DNA"/>
</dbReference>
<keyword evidence="2" id="KW-1185">Reference proteome</keyword>
<dbReference type="RefSeq" id="XP_033382595.1">
    <property type="nucleotide sequence ID" value="XM_033528201.1"/>
</dbReference>